<name>A0A917CFJ3_9HYPH</name>
<dbReference type="Gene3D" id="3.10.450.50">
    <property type="match status" value="1"/>
</dbReference>
<evidence type="ECO:0000313" key="2">
    <source>
        <dbReference type="EMBL" id="GGF84695.1"/>
    </source>
</evidence>
<protein>
    <recommendedName>
        <fullName evidence="1">SnoaL-like domain-containing protein</fullName>
    </recommendedName>
</protein>
<dbReference type="RefSeq" id="WP_188583673.1">
    <property type="nucleotide sequence ID" value="NZ_BMCT01000010.1"/>
</dbReference>
<accession>A0A917CFJ3</accession>
<feature type="domain" description="SnoaL-like" evidence="1">
    <location>
        <begin position="14"/>
        <end position="125"/>
    </location>
</feature>
<dbReference type="InterPro" id="IPR032710">
    <property type="entry name" value="NTF2-like_dom_sf"/>
</dbReference>
<proteinExistence type="predicted"/>
<keyword evidence="3" id="KW-1185">Reference proteome</keyword>
<dbReference type="AlphaFoldDB" id="A0A917CFJ3"/>
<dbReference type="EMBL" id="BMCT01000010">
    <property type="protein sequence ID" value="GGF84695.1"/>
    <property type="molecule type" value="Genomic_DNA"/>
</dbReference>
<reference evidence="2" key="1">
    <citation type="journal article" date="2014" name="Int. J. Syst. Evol. Microbiol.">
        <title>Complete genome sequence of Corynebacterium casei LMG S-19264T (=DSM 44701T), isolated from a smear-ripened cheese.</title>
        <authorList>
            <consortium name="US DOE Joint Genome Institute (JGI-PGF)"/>
            <person name="Walter F."/>
            <person name="Albersmeier A."/>
            <person name="Kalinowski J."/>
            <person name="Ruckert C."/>
        </authorList>
    </citation>
    <scope>NUCLEOTIDE SEQUENCE</scope>
    <source>
        <strain evidence="2">CCM 7897</strain>
    </source>
</reference>
<dbReference type="InterPro" id="IPR037401">
    <property type="entry name" value="SnoaL-like"/>
</dbReference>
<comment type="caution">
    <text evidence="2">The sequence shown here is derived from an EMBL/GenBank/DDBJ whole genome shotgun (WGS) entry which is preliminary data.</text>
</comment>
<reference evidence="2" key="2">
    <citation type="submission" date="2020-09" db="EMBL/GenBank/DDBJ databases">
        <authorList>
            <person name="Sun Q."/>
            <person name="Sedlacek I."/>
        </authorList>
    </citation>
    <scope>NUCLEOTIDE SEQUENCE</scope>
    <source>
        <strain evidence="2">CCM 7897</strain>
    </source>
</reference>
<evidence type="ECO:0000313" key="3">
    <source>
        <dbReference type="Proteomes" id="UP000606044"/>
    </source>
</evidence>
<dbReference type="Pfam" id="PF12680">
    <property type="entry name" value="SnoaL_2"/>
    <property type="match status" value="1"/>
</dbReference>
<dbReference type="SUPFAM" id="SSF54427">
    <property type="entry name" value="NTF2-like"/>
    <property type="match status" value="1"/>
</dbReference>
<sequence>MTTTEFRGALAVAQDYVRFIETGDREGIARCLADNVEQIFPIAADATGDPMGIFSGKEEVLDYTNGLFRKFTGLRWPDPDWSESGDRKRAFLEARGSATVTHSGVPYSNVYITRFDVEDGLITRIKEYANATLYVSLGIEPTTTEMKAVERVQAPG</sequence>
<organism evidence="2 3">
    <name type="scientific">Azorhizobium oxalatiphilum</name>
    <dbReference type="NCBI Taxonomy" id="980631"/>
    <lineage>
        <taxon>Bacteria</taxon>
        <taxon>Pseudomonadati</taxon>
        <taxon>Pseudomonadota</taxon>
        <taxon>Alphaproteobacteria</taxon>
        <taxon>Hyphomicrobiales</taxon>
        <taxon>Xanthobacteraceae</taxon>
        <taxon>Azorhizobium</taxon>
    </lineage>
</organism>
<gene>
    <name evidence="2" type="ORF">GCM10007301_50840</name>
</gene>
<evidence type="ECO:0000259" key="1">
    <source>
        <dbReference type="Pfam" id="PF12680"/>
    </source>
</evidence>
<dbReference type="Proteomes" id="UP000606044">
    <property type="component" value="Unassembled WGS sequence"/>
</dbReference>